<evidence type="ECO:0000313" key="1">
    <source>
        <dbReference type="EMBL" id="NWC83153.1"/>
    </source>
</evidence>
<comment type="caution">
    <text evidence="1">The sequence shown here is derived from an EMBL/GenBank/DDBJ whole genome shotgun (WGS) entry which is preliminary data.</text>
</comment>
<sequence>MSTQNNDSTVHLVFHSDASHGWAQVPHSLIWELHLQTLISTYSYVDETYSYLEEDCDLAVLAQALRERGLVLSFSEKRVKGASPIRAKHRYTEGFMPAPEAYVDLTVSVEFEVVDASGLQRVCGDSFNWTVCATNCRVELAERISAEVQRQIQFGWLRDKTLKRLSINTVTRNMPDGRFVEFPVVTIH</sequence>
<dbReference type="EMBL" id="JACARV010000080">
    <property type="protein sequence ID" value="NWC83153.1"/>
    <property type="molecule type" value="Genomic_DNA"/>
</dbReference>
<proteinExistence type="predicted"/>
<protein>
    <submittedName>
        <fullName evidence="1">Uncharacterized protein</fullName>
    </submittedName>
</protein>
<gene>
    <name evidence="1" type="ORF">HX798_23100</name>
</gene>
<reference evidence="1 2" key="1">
    <citation type="submission" date="2020-04" db="EMBL/GenBank/DDBJ databases">
        <title>Molecular characterization of pseudomonads from Agaricus bisporus reveal novel blotch 2 pathogens in Western Europe.</title>
        <authorList>
            <person name="Taparia T."/>
            <person name="Krijger M."/>
            <person name="Haynes E."/>
            <person name="Elpinstone J.G."/>
            <person name="Noble R."/>
            <person name="Van Der Wolf J."/>
        </authorList>
    </citation>
    <scope>NUCLEOTIDE SEQUENCE [LARGE SCALE GENOMIC DNA]</scope>
    <source>
        <strain evidence="1 2">P7765</strain>
    </source>
</reference>
<dbReference type="AlphaFoldDB" id="A0A7Y7ZEY1"/>
<evidence type="ECO:0000313" key="2">
    <source>
        <dbReference type="Proteomes" id="UP000542695"/>
    </source>
</evidence>
<name>A0A7Y7ZEY1_PSEPU</name>
<organism evidence="1 2">
    <name type="scientific">Pseudomonas putida</name>
    <name type="common">Arthrobacter siderocapsulatus</name>
    <dbReference type="NCBI Taxonomy" id="303"/>
    <lineage>
        <taxon>Bacteria</taxon>
        <taxon>Pseudomonadati</taxon>
        <taxon>Pseudomonadota</taxon>
        <taxon>Gammaproteobacteria</taxon>
        <taxon>Pseudomonadales</taxon>
        <taxon>Pseudomonadaceae</taxon>
        <taxon>Pseudomonas</taxon>
    </lineage>
</organism>
<dbReference type="Proteomes" id="UP000542695">
    <property type="component" value="Unassembled WGS sequence"/>
</dbReference>
<accession>A0A7Y7ZEY1</accession>
<dbReference type="RefSeq" id="WP_177011049.1">
    <property type="nucleotide sequence ID" value="NZ_JACARV010000080.1"/>
</dbReference>